<protein>
    <submittedName>
        <fullName evidence="1">Uncharacterized protein</fullName>
    </submittedName>
</protein>
<dbReference type="Proteomes" id="UP000635387">
    <property type="component" value="Unassembled WGS sequence"/>
</dbReference>
<dbReference type="RefSeq" id="WP_191250507.1">
    <property type="nucleotide sequence ID" value="NZ_BNAY01000001.1"/>
</dbReference>
<sequence length="123" mass="14624">MWWMMQCEDSHVWWRLVEEGLSEPPSEDLRCPEDGTEAIVAMRHPLADRVTVALVPAAWEREGKIGFRDQYFLEISSSRSSRTLRSARTYSWDKAVERLSWFKDIDWESAERRWTRGDFTKPE</sequence>
<reference evidence="2" key="1">
    <citation type="journal article" date="2019" name="Int. J. Syst. Evol. Microbiol.">
        <title>The Global Catalogue of Microorganisms (GCM) 10K type strain sequencing project: providing services to taxonomists for standard genome sequencing and annotation.</title>
        <authorList>
            <consortium name="The Broad Institute Genomics Platform"/>
            <consortium name="The Broad Institute Genome Sequencing Center for Infectious Disease"/>
            <person name="Wu L."/>
            <person name="Ma J."/>
        </authorList>
    </citation>
    <scope>NUCLEOTIDE SEQUENCE [LARGE SCALE GENOMIC DNA]</scope>
    <source>
        <strain evidence="2">CGMCC 4.7683</strain>
    </source>
</reference>
<accession>A0ABQ3L3V8</accession>
<evidence type="ECO:0000313" key="2">
    <source>
        <dbReference type="Proteomes" id="UP000635387"/>
    </source>
</evidence>
<proteinExistence type="predicted"/>
<comment type="caution">
    <text evidence="1">The sequence shown here is derived from an EMBL/GenBank/DDBJ whole genome shotgun (WGS) entry which is preliminary data.</text>
</comment>
<name>A0ABQ3L3V8_9PSEU</name>
<organism evidence="1 2">
    <name type="scientific">Amycolatopsis oliviviridis</name>
    <dbReference type="NCBI Taxonomy" id="1471590"/>
    <lineage>
        <taxon>Bacteria</taxon>
        <taxon>Bacillati</taxon>
        <taxon>Actinomycetota</taxon>
        <taxon>Actinomycetes</taxon>
        <taxon>Pseudonocardiales</taxon>
        <taxon>Pseudonocardiaceae</taxon>
        <taxon>Amycolatopsis</taxon>
    </lineage>
</organism>
<gene>
    <name evidence="1" type="ORF">GCM10017790_00360</name>
</gene>
<dbReference type="EMBL" id="BNAY01000001">
    <property type="protein sequence ID" value="GHH00852.1"/>
    <property type="molecule type" value="Genomic_DNA"/>
</dbReference>
<keyword evidence="2" id="KW-1185">Reference proteome</keyword>
<evidence type="ECO:0000313" key="1">
    <source>
        <dbReference type="EMBL" id="GHH00852.1"/>
    </source>
</evidence>